<dbReference type="PROSITE" id="PS00374">
    <property type="entry name" value="MGMT"/>
    <property type="match status" value="1"/>
</dbReference>
<gene>
    <name evidence="1" type="primary">m668L</name>
    <name evidence="1" type="ORF">MT325_m668L</name>
</gene>
<dbReference type="GO" id="GO:0003908">
    <property type="term" value="F:methylated-DNA-[protein]-cysteine S-methyltransferase activity"/>
    <property type="evidence" value="ECO:0007669"/>
    <property type="project" value="InterPro"/>
</dbReference>
<organism evidence="1 2">
    <name type="scientific">Paramecium bursaria Chlorella virus MT325</name>
    <name type="common">PBCV-MT325</name>
    <dbReference type="NCBI Taxonomy" id="346932"/>
    <lineage>
        <taxon>Viruses</taxon>
        <taxon>Varidnaviria</taxon>
        <taxon>Bamfordvirae</taxon>
        <taxon>Nucleocytoviricota</taxon>
        <taxon>Megaviricetes</taxon>
        <taxon>Algavirales</taxon>
        <taxon>Phycodnaviridae</taxon>
        <taxon>Chlorovirus</taxon>
        <taxon>Chlorovirus conductrix</taxon>
        <taxon>Paramecium bursaria Chlorella virus A1</taxon>
    </lineage>
</organism>
<protein>
    <submittedName>
        <fullName evidence="1">Uncharacterized protein m668L</fullName>
    </submittedName>
</protein>
<dbReference type="EMBL" id="DQ491001">
    <property type="protein sequence ID" value="ABT14222.1"/>
    <property type="molecule type" value="Genomic_DNA"/>
</dbReference>
<reference evidence="1 2" key="1">
    <citation type="journal article" date="2007" name="Virology">
        <title>Sequence and annotation of the 314-kb MT325 and the 321-kb FR483 viruses that infect Chlorella Pbi.</title>
        <authorList>
            <person name="Fitzgerald L.A."/>
            <person name="Graves M.V."/>
            <person name="Li X."/>
            <person name="Feldblyum T."/>
            <person name="Hartigan J."/>
            <person name="Van Etten J.L."/>
        </authorList>
    </citation>
    <scope>NUCLEOTIDE SEQUENCE [LARGE SCALE GENOMIC DNA]</scope>
    <source>
        <strain evidence="1 2">MT325</strain>
    </source>
</reference>
<evidence type="ECO:0000313" key="1">
    <source>
        <dbReference type="EMBL" id="ABT14222.1"/>
    </source>
</evidence>
<dbReference type="InterPro" id="IPR001497">
    <property type="entry name" value="MethylDNA_cys_MeTrfase_AS"/>
</dbReference>
<dbReference type="GO" id="GO:0006281">
    <property type="term" value="P:DNA repair"/>
    <property type="evidence" value="ECO:0007669"/>
    <property type="project" value="InterPro"/>
</dbReference>
<accession>A7IV48</accession>
<evidence type="ECO:0000313" key="2">
    <source>
        <dbReference type="Proteomes" id="UP000246715"/>
    </source>
</evidence>
<proteinExistence type="predicted"/>
<name>A7IV48_PBCVM</name>
<sequence>MERKPESGPPERRVKVWRIRSHLYIHNADILLYISAQFPLALMFVLNKLGDGKRCHCIPALGHQKLILEFLIVNEIYNKIDKTFEPWKNFYLEVCPVSVDRDTVHIVFHNISFLRPQTLDEESLVQVQEVEICLDLNHLITRQLSKQPVYAVLNLNKNLPVARNAIYLTPNGILKGTVLGLNSPNHILVKRRVLHNVNLEHVADIVEHAMLGNIAICGVRSLADCIIDHRRNIIGNVIIPSILLKLFGELRVFLGNVGGTLFFLGSNLQQLGNLGVGFPYLLYNLVVSEDVVPCHRIVVAIRICPVPKGLDGIRYLLVLVLVYTGCRLTRIYT</sequence>
<organismHost>
    <name type="scientific">Paramecium bursaria</name>
    <dbReference type="NCBI Taxonomy" id="74790"/>
</organismHost>
<dbReference type="Proteomes" id="UP000246715">
    <property type="component" value="Segment"/>
</dbReference>